<dbReference type="Proteomes" id="UP001642406">
    <property type="component" value="Unassembled WGS sequence"/>
</dbReference>
<evidence type="ECO:0000313" key="3">
    <source>
        <dbReference type="Proteomes" id="UP001642406"/>
    </source>
</evidence>
<feature type="region of interest" description="Disordered" evidence="1">
    <location>
        <begin position="1"/>
        <end position="32"/>
    </location>
</feature>
<comment type="caution">
    <text evidence="2">The sequence shown here is derived from an EMBL/GenBank/DDBJ whole genome shotgun (WGS) entry which is preliminary data.</text>
</comment>
<dbReference type="EMBL" id="CAWUHC010000047">
    <property type="protein sequence ID" value="CAK7224190.1"/>
    <property type="molecule type" value="Genomic_DNA"/>
</dbReference>
<keyword evidence="3" id="KW-1185">Reference proteome</keyword>
<sequence length="180" mass="20271">MKRSRTTADGASTDAGHRPAPAPPQETTSESLVQSLQEFRAKFTVTREVLATSRKKAAESRKEEALLRKAGEAASTTPAKPASAVVWPAPLATLPRAFTKAGRKPKPAPIFPKLPKFSGDDAEDFWEWRGALCDKYEEDEDEFESPEDWYKYVFSYLETQVQDRVLKRMGSEEEEEEEED</sequence>
<organism evidence="2 3">
    <name type="scientific">Sporothrix bragantina</name>
    <dbReference type="NCBI Taxonomy" id="671064"/>
    <lineage>
        <taxon>Eukaryota</taxon>
        <taxon>Fungi</taxon>
        <taxon>Dikarya</taxon>
        <taxon>Ascomycota</taxon>
        <taxon>Pezizomycotina</taxon>
        <taxon>Sordariomycetes</taxon>
        <taxon>Sordariomycetidae</taxon>
        <taxon>Ophiostomatales</taxon>
        <taxon>Ophiostomataceae</taxon>
        <taxon>Sporothrix</taxon>
    </lineage>
</organism>
<proteinExistence type="predicted"/>
<evidence type="ECO:0000256" key="1">
    <source>
        <dbReference type="SAM" id="MobiDB-lite"/>
    </source>
</evidence>
<gene>
    <name evidence="2" type="ORF">SBRCBS47491_005464</name>
</gene>
<accession>A0ABP0BXR0</accession>
<name>A0ABP0BXR0_9PEZI</name>
<reference evidence="2 3" key="1">
    <citation type="submission" date="2024-01" db="EMBL/GenBank/DDBJ databases">
        <authorList>
            <person name="Allen C."/>
            <person name="Tagirdzhanova G."/>
        </authorList>
    </citation>
    <scope>NUCLEOTIDE SEQUENCE [LARGE SCALE GENOMIC DNA]</scope>
</reference>
<protein>
    <submittedName>
        <fullName evidence="2">Uncharacterized protein</fullName>
    </submittedName>
</protein>
<evidence type="ECO:0000313" key="2">
    <source>
        <dbReference type="EMBL" id="CAK7224190.1"/>
    </source>
</evidence>